<dbReference type="Pfam" id="PF02321">
    <property type="entry name" value="OEP"/>
    <property type="match status" value="2"/>
</dbReference>
<dbReference type="Proteomes" id="UP000697927">
    <property type="component" value="Unassembled WGS sequence"/>
</dbReference>
<keyword evidence="3" id="KW-0732">Signal</keyword>
<dbReference type="PROSITE" id="PS51257">
    <property type="entry name" value="PROKAR_LIPOPROTEIN"/>
    <property type="match status" value="1"/>
</dbReference>
<dbReference type="InterPro" id="IPR010131">
    <property type="entry name" value="MdtP/NodT-like"/>
</dbReference>
<feature type="chain" id="PRO_5044993929" evidence="3">
    <location>
        <begin position="18"/>
        <end position="498"/>
    </location>
</feature>
<keyword evidence="3" id="KW-1134">Transmembrane beta strand</keyword>
<comment type="subcellular location">
    <subcellularLocation>
        <location evidence="1 3">Cell outer membrane</location>
        <topology evidence="1 3">Lipid-anchor</topology>
    </subcellularLocation>
</comment>
<dbReference type="NCBIfam" id="TIGR01845">
    <property type="entry name" value="outer_NodT"/>
    <property type="match status" value="1"/>
</dbReference>
<keyword evidence="5" id="KW-1185">Reference proteome</keyword>
<evidence type="ECO:0000313" key="4">
    <source>
        <dbReference type="EMBL" id="NIY48720.1"/>
    </source>
</evidence>
<keyword evidence="3" id="KW-0812">Transmembrane</keyword>
<gene>
    <name evidence="4" type="ORF">E2L00_14695</name>
</gene>
<evidence type="ECO:0000313" key="5">
    <source>
        <dbReference type="Proteomes" id="UP000697927"/>
    </source>
</evidence>
<feature type="signal peptide" evidence="3">
    <location>
        <begin position="1"/>
        <end position="17"/>
    </location>
</feature>
<proteinExistence type="inferred from homology"/>
<dbReference type="PANTHER" id="PTHR30203">
    <property type="entry name" value="OUTER MEMBRANE CATION EFFLUX PROTEIN"/>
    <property type="match status" value="1"/>
</dbReference>
<dbReference type="PANTHER" id="PTHR30203:SF25">
    <property type="entry name" value="OUTER MEMBRANE PROTEIN-RELATED"/>
    <property type="match status" value="1"/>
</dbReference>
<dbReference type="SUPFAM" id="SSF56954">
    <property type="entry name" value="Outer membrane efflux proteins (OEP)"/>
    <property type="match status" value="1"/>
</dbReference>
<comment type="caution">
    <text evidence="4">The sequence shown here is derived from an EMBL/GenBank/DDBJ whole genome shotgun (WGS) entry which is preliminary data.</text>
</comment>
<organism evidence="4 5">
    <name type="scientific">Cedecea colo</name>
    <dbReference type="NCBI Taxonomy" id="2552946"/>
    <lineage>
        <taxon>Bacteria</taxon>
        <taxon>Pseudomonadati</taxon>
        <taxon>Pseudomonadota</taxon>
        <taxon>Gammaproteobacteria</taxon>
        <taxon>Enterobacterales</taxon>
        <taxon>Enterobacteriaceae</taxon>
        <taxon>Cedecea</taxon>
    </lineage>
</organism>
<evidence type="ECO:0000256" key="2">
    <source>
        <dbReference type="ARBA" id="ARBA00007613"/>
    </source>
</evidence>
<dbReference type="Gene3D" id="2.20.200.10">
    <property type="entry name" value="Outer membrane efflux proteins (OEP)"/>
    <property type="match status" value="1"/>
</dbReference>
<accession>A0ABX0VQ67</accession>
<name>A0ABX0VQ67_9ENTR</name>
<evidence type="ECO:0000256" key="3">
    <source>
        <dbReference type="RuleBase" id="RU362097"/>
    </source>
</evidence>
<keyword evidence="3" id="KW-0564">Palmitate</keyword>
<protein>
    <submittedName>
        <fullName evidence="4">Efflux transporter outer membrane subunit</fullName>
    </submittedName>
</protein>
<reference evidence="4 5" key="1">
    <citation type="journal article" date="2020" name="Microorganisms">
        <title>Polyphasic Characterisation of Cedecea colo sp. nov., a New Enteric Bacterium Isolated from the Koala Hindgut.</title>
        <authorList>
            <person name="Boath J.M."/>
            <person name="Dakhal S."/>
            <person name="Van T.T.H."/>
            <person name="Moore R.J."/>
            <person name="Dekiwadia C."/>
            <person name="Macreadie I.G."/>
        </authorList>
    </citation>
    <scope>NUCLEOTIDE SEQUENCE [LARGE SCALE GENOMIC DNA]</scope>
    <source>
        <strain evidence="4 5">ZA</strain>
    </source>
</reference>
<dbReference type="InterPro" id="IPR003423">
    <property type="entry name" value="OMP_efflux"/>
</dbReference>
<comment type="similarity">
    <text evidence="2 3">Belongs to the outer membrane factor (OMF) (TC 1.B.17) family.</text>
</comment>
<evidence type="ECO:0000256" key="1">
    <source>
        <dbReference type="ARBA" id="ARBA00004459"/>
    </source>
</evidence>
<sequence>MNKRFPLFNRQALSVLAAMTALTLISGCTVGPDFKKPKADAPTDWTTWRSGDAALHALPGGSVVSDNQWWKRYNDPVLDALVEKALAASPDIRTATLRFAGARAQQQITASQQTPTVNATGSVTRIQQSENSPSTRAMKEALPNPDELLQLMAAPSNWYQSGLDFSWEIDLWGHVRRAIEASDADVESRQAMLELARLSIVGDVVNNYYSLRGIQQQIVLAKQDEKALDERLSLIQARTVGGALDETSQERQRSELAATRANLIDLQAQEGAAMNQLLLLLDERPGALQQQLQYQPDSLKSGNLPPLRLGIPSEVARNRPDIRAAEAKLHSATARIGVAQAELYPSITLGARIGMDTYSADNFTEWGSRSWSVGPSLNLPLFDRGRRKATVVLRETDRQQAAVDYHKTVLKAWQEIDDALSRYAAAQQKLSEQQVRADSAGQALALIQARYDGGLSNFIDVLDAQRSNIQARQALAISQRDVMSSWAAVNRAVGNYPR</sequence>
<dbReference type="RefSeq" id="WP_167612810.1">
    <property type="nucleotide sequence ID" value="NZ_SOYS01000006.1"/>
</dbReference>
<dbReference type="Gene3D" id="1.20.1600.10">
    <property type="entry name" value="Outer membrane efflux proteins (OEP)"/>
    <property type="match status" value="1"/>
</dbReference>
<keyword evidence="3" id="KW-0472">Membrane</keyword>
<keyword evidence="3" id="KW-0449">Lipoprotein</keyword>
<dbReference type="EMBL" id="SOYS01000006">
    <property type="protein sequence ID" value="NIY48720.1"/>
    <property type="molecule type" value="Genomic_DNA"/>
</dbReference>